<dbReference type="STRING" id="543379.A0A232FG01"/>
<evidence type="ECO:0000313" key="5">
    <source>
        <dbReference type="Proteomes" id="UP000215335"/>
    </source>
</evidence>
<keyword evidence="1 2" id="KW-0175">Coiled coil</keyword>
<proteinExistence type="predicted"/>
<evidence type="ECO:0000313" key="4">
    <source>
        <dbReference type="EMBL" id="OXU29691.1"/>
    </source>
</evidence>
<dbReference type="Proteomes" id="UP000215335">
    <property type="component" value="Unassembled WGS sequence"/>
</dbReference>
<dbReference type="AlphaFoldDB" id="A0A232FG01"/>
<accession>A0A232FG01</accession>
<dbReference type="EMBL" id="NNAY01000252">
    <property type="protein sequence ID" value="OXU29691.1"/>
    <property type="molecule type" value="Genomic_DNA"/>
</dbReference>
<keyword evidence="5" id="KW-1185">Reference proteome</keyword>
<gene>
    <name evidence="4" type="ORF">TSAR_011797</name>
</gene>
<dbReference type="PANTHER" id="PTHR14043:SF2">
    <property type="entry name" value="HOMEOBOX PROTEIN CUT"/>
    <property type="match status" value="1"/>
</dbReference>
<dbReference type="PANTHER" id="PTHR14043">
    <property type="entry name" value="CCAAT DISPLACEMENT PROTEIN-RELATED"/>
    <property type="match status" value="1"/>
</dbReference>
<sequence>MEEVSRLQMNLQRLQESTAQTTSRLEEELEARRQLINRLEAKLERQKDYDELKREISVLRSVDLSQIPTGESGKSLEQVLIERSKALQQAETLKPPSTPDALAPKPTIRKHEDEDRRGTQICGRYSQYLPWVPWTIVSGTEFIMNRSEEWERDRGRYCNVTPFRSSLPRRFSLYVYAYGSAACQSHFHVHST</sequence>
<evidence type="ECO:0000256" key="1">
    <source>
        <dbReference type="ARBA" id="ARBA00023054"/>
    </source>
</evidence>
<organism evidence="4 5">
    <name type="scientific">Trichomalopsis sarcophagae</name>
    <dbReference type="NCBI Taxonomy" id="543379"/>
    <lineage>
        <taxon>Eukaryota</taxon>
        <taxon>Metazoa</taxon>
        <taxon>Ecdysozoa</taxon>
        <taxon>Arthropoda</taxon>
        <taxon>Hexapoda</taxon>
        <taxon>Insecta</taxon>
        <taxon>Pterygota</taxon>
        <taxon>Neoptera</taxon>
        <taxon>Endopterygota</taxon>
        <taxon>Hymenoptera</taxon>
        <taxon>Apocrita</taxon>
        <taxon>Proctotrupomorpha</taxon>
        <taxon>Chalcidoidea</taxon>
        <taxon>Pteromalidae</taxon>
        <taxon>Pteromalinae</taxon>
        <taxon>Trichomalopsis</taxon>
    </lineage>
</organism>
<reference evidence="4 5" key="1">
    <citation type="journal article" date="2017" name="Curr. Biol.">
        <title>The Evolution of Venom by Co-option of Single-Copy Genes.</title>
        <authorList>
            <person name="Martinson E.O."/>
            <person name="Mrinalini"/>
            <person name="Kelkar Y.D."/>
            <person name="Chang C.H."/>
            <person name="Werren J.H."/>
        </authorList>
    </citation>
    <scope>NUCLEOTIDE SEQUENCE [LARGE SCALE GENOMIC DNA]</scope>
    <source>
        <strain evidence="4 5">Alberta</strain>
        <tissue evidence="4">Whole body</tissue>
    </source>
</reference>
<comment type="caution">
    <text evidence="4">The sequence shown here is derived from an EMBL/GenBank/DDBJ whole genome shotgun (WGS) entry which is preliminary data.</text>
</comment>
<dbReference type="GO" id="GO:0000981">
    <property type="term" value="F:DNA-binding transcription factor activity, RNA polymerase II-specific"/>
    <property type="evidence" value="ECO:0007669"/>
    <property type="project" value="TreeGrafter"/>
</dbReference>
<dbReference type="GO" id="GO:0005634">
    <property type="term" value="C:nucleus"/>
    <property type="evidence" value="ECO:0007669"/>
    <property type="project" value="TreeGrafter"/>
</dbReference>
<dbReference type="GO" id="GO:0000977">
    <property type="term" value="F:RNA polymerase II transcription regulatory region sequence-specific DNA binding"/>
    <property type="evidence" value="ECO:0007669"/>
    <property type="project" value="TreeGrafter"/>
</dbReference>
<evidence type="ECO:0000256" key="3">
    <source>
        <dbReference type="SAM" id="MobiDB-lite"/>
    </source>
</evidence>
<evidence type="ECO:0000256" key="2">
    <source>
        <dbReference type="SAM" id="Coils"/>
    </source>
</evidence>
<name>A0A232FG01_9HYME</name>
<feature type="coiled-coil region" evidence="2">
    <location>
        <begin position="11"/>
        <end position="49"/>
    </location>
</feature>
<protein>
    <submittedName>
        <fullName evidence="4">Uncharacterized protein</fullName>
    </submittedName>
</protein>
<feature type="region of interest" description="Disordered" evidence="3">
    <location>
        <begin position="91"/>
        <end position="116"/>
    </location>
</feature>